<dbReference type="AlphaFoldDB" id="A0ABD0LZC6"/>
<name>A0ABD0LZC6_9CAEN</name>
<proteinExistence type="predicted"/>
<accession>A0ABD0LZC6</accession>
<gene>
    <name evidence="1" type="ORF">BaRGS_00004056</name>
</gene>
<comment type="caution">
    <text evidence="1">The sequence shown here is derived from an EMBL/GenBank/DDBJ whole genome shotgun (WGS) entry which is preliminary data.</text>
</comment>
<sequence>MLRPTPATHLSYATYHAMLQWKWSDLPQQHIFPTRTTTPCHGRNAQIYPSNTFFVRELQRHATVEMLGSTPATHFSYVNYNATLQ</sequence>
<protein>
    <submittedName>
        <fullName evidence="1">Uncharacterized protein</fullName>
    </submittedName>
</protein>
<organism evidence="1 2">
    <name type="scientific">Batillaria attramentaria</name>
    <dbReference type="NCBI Taxonomy" id="370345"/>
    <lineage>
        <taxon>Eukaryota</taxon>
        <taxon>Metazoa</taxon>
        <taxon>Spiralia</taxon>
        <taxon>Lophotrochozoa</taxon>
        <taxon>Mollusca</taxon>
        <taxon>Gastropoda</taxon>
        <taxon>Caenogastropoda</taxon>
        <taxon>Sorbeoconcha</taxon>
        <taxon>Cerithioidea</taxon>
        <taxon>Batillariidae</taxon>
        <taxon>Batillaria</taxon>
    </lineage>
</organism>
<evidence type="ECO:0000313" key="1">
    <source>
        <dbReference type="EMBL" id="KAK7504570.1"/>
    </source>
</evidence>
<reference evidence="1 2" key="1">
    <citation type="journal article" date="2023" name="Sci. Data">
        <title>Genome assembly of the Korean intertidal mud-creeper Batillaria attramentaria.</title>
        <authorList>
            <person name="Patra A.K."/>
            <person name="Ho P.T."/>
            <person name="Jun S."/>
            <person name="Lee S.J."/>
            <person name="Kim Y."/>
            <person name="Won Y.J."/>
        </authorList>
    </citation>
    <scope>NUCLEOTIDE SEQUENCE [LARGE SCALE GENOMIC DNA]</scope>
    <source>
        <strain evidence="1">Wonlab-2016</strain>
    </source>
</reference>
<keyword evidence="2" id="KW-1185">Reference proteome</keyword>
<evidence type="ECO:0000313" key="2">
    <source>
        <dbReference type="Proteomes" id="UP001519460"/>
    </source>
</evidence>
<dbReference type="EMBL" id="JACVVK020000014">
    <property type="protein sequence ID" value="KAK7504570.1"/>
    <property type="molecule type" value="Genomic_DNA"/>
</dbReference>
<dbReference type="Proteomes" id="UP001519460">
    <property type="component" value="Unassembled WGS sequence"/>
</dbReference>